<dbReference type="EMBL" id="BAABLM010000010">
    <property type="protein sequence ID" value="GAA4685154.1"/>
    <property type="molecule type" value="Genomic_DNA"/>
</dbReference>
<accession>A0ABP8WAX5</accession>
<comment type="caution">
    <text evidence="2">The sequence shown here is derived from an EMBL/GenBank/DDBJ whole genome shotgun (WGS) entry which is preliminary data.</text>
</comment>
<dbReference type="PANTHER" id="PTHR46623:SF6">
    <property type="entry name" value="ALPHA_BETA-HYDROLASES SUPERFAMILY PROTEIN"/>
    <property type="match status" value="1"/>
</dbReference>
<evidence type="ECO:0000259" key="1">
    <source>
        <dbReference type="Pfam" id="PF01738"/>
    </source>
</evidence>
<keyword evidence="3" id="KW-1185">Reference proteome</keyword>
<reference evidence="3" key="1">
    <citation type="journal article" date="2019" name="Int. J. Syst. Evol. Microbiol.">
        <title>The Global Catalogue of Microorganisms (GCM) 10K type strain sequencing project: providing services to taxonomists for standard genome sequencing and annotation.</title>
        <authorList>
            <consortium name="The Broad Institute Genomics Platform"/>
            <consortium name="The Broad Institute Genome Sequencing Center for Infectious Disease"/>
            <person name="Wu L."/>
            <person name="Ma J."/>
        </authorList>
    </citation>
    <scope>NUCLEOTIDE SEQUENCE [LARGE SCALE GENOMIC DNA]</scope>
    <source>
        <strain evidence="3">JCM 18956</strain>
    </source>
</reference>
<dbReference type="PANTHER" id="PTHR46623">
    <property type="entry name" value="CARBOXYMETHYLENEBUTENOLIDASE-RELATED"/>
    <property type="match status" value="1"/>
</dbReference>
<evidence type="ECO:0000313" key="2">
    <source>
        <dbReference type="EMBL" id="GAA4685154.1"/>
    </source>
</evidence>
<protein>
    <recommendedName>
        <fullName evidence="1">Dienelactone hydrolase domain-containing protein</fullName>
    </recommendedName>
</protein>
<dbReference type="InterPro" id="IPR002925">
    <property type="entry name" value="Dienelactn_hydro"/>
</dbReference>
<organism evidence="2 3">
    <name type="scientific">Frondihabitans cladoniiphilus</name>
    <dbReference type="NCBI Taxonomy" id="715785"/>
    <lineage>
        <taxon>Bacteria</taxon>
        <taxon>Bacillati</taxon>
        <taxon>Actinomycetota</taxon>
        <taxon>Actinomycetes</taxon>
        <taxon>Micrococcales</taxon>
        <taxon>Microbacteriaceae</taxon>
        <taxon>Frondihabitans</taxon>
    </lineage>
</organism>
<dbReference type="InterPro" id="IPR051049">
    <property type="entry name" value="Dienelactone_hydrolase-like"/>
</dbReference>
<dbReference type="SUPFAM" id="SSF53474">
    <property type="entry name" value="alpha/beta-Hydrolases"/>
    <property type="match status" value="1"/>
</dbReference>
<dbReference type="Proteomes" id="UP001501295">
    <property type="component" value="Unassembled WGS sequence"/>
</dbReference>
<proteinExistence type="predicted"/>
<feature type="domain" description="Dienelactone hydrolase" evidence="1">
    <location>
        <begin position="13"/>
        <end position="246"/>
    </location>
</feature>
<dbReference type="Pfam" id="PF01738">
    <property type="entry name" value="DLH"/>
    <property type="match status" value="1"/>
</dbReference>
<dbReference type="Gene3D" id="3.40.50.1820">
    <property type="entry name" value="alpha/beta hydrolase"/>
    <property type="match status" value="1"/>
</dbReference>
<name>A0ABP8WAX5_9MICO</name>
<sequence length="251" mass="27144">MPHTVQLDHDGPFDVYLASPPEGMPVKGGLIVIHEIWGAVDQIRSVADRFAAEGWLVAAPDILSRAGMQPDLGEELLAIMAGDDDAKKSEVQPRMREAASPMRSPEYAAWAVGALQSVLDFLDEQPGCRGHLAVTGFCFGGTYSFALAAADPRVTAAIPFYGAPPEESDVDLIEAPVLAFYGDQDERLITGLPDVTRAMEEAGVDFTPVVYENTGHAFFNDQNPHAYNAGYAARAWDATLHFLEEHTVKAD</sequence>
<dbReference type="RefSeq" id="WP_345377159.1">
    <property type="nucleotide sequence ID" value="NZ_BAABLM010000010.1"/>
</dbReference>
<gene>
    <name evidence="2" type="ORF">GCM10025780_34380</name>
</gene>
<dbReference type="InterPro" id="IPR029058">
    <property type="entry name" value="AB_hydrolase_fold"/>
</dbReference>
<evidence type="ECO:0000313" key="3">
    <source>
        <dbReference type="Proteomes" id="UP001501295"/>
    </source>
</evidence>